<reference evidence="2" key="1">
    <citation type="submission" date="2025-08" db="UniProtKB">
        <authorList>
            <consortium name="RefSeq"/>
        </authorList>
    </citation>
    <scope>IDENTIFICATION</scope>
    <source>
        <tissue evidence="2">Total insect</tissue>
    </source>
</reference>
<dbReference type="PANTHER" id="PTHR38681:SF1">
    <property type="entry name" value="RETROVIRUS-RELATED POL POLYPROTEIN FROM TRANSPOSON 412-LIKE PROTEIN"/>
    <property type="match status" value="1"/>
</dbReference>
<dbReference type="GO" id="GO:0003676">
    <property type="term" value="F:nucleic acid binding"/>
    <property type="evidence" value="ECO:0007669"/>
    <property type="project" value="InterPro"/>
</dbReference>
<protein>
    <submittedName>
        <fullName evidence="2">Uncharacterized protein LOC117640398</fullName>
    </submittedName>
</protein>
<evidence type="ECO:0000313" key="2">
    <source>
        <dbReference type="RefSeq" id="XP_034232767.1"/>
    </source>
</evidence>
<dbReference type="OrthoDB" id="422540at2759"/>
<sequence length="260" mass="28792">MQRLDVEHHLITSWQPAANGLVERDRQLKAAIMCHEDESWVESLPLVLLGIRTAFKDDMACTGAELTYGETLRLPGELVIPIKDDVTVLLGRLRHHELADFTHVLQHTNATRRALEPPYAGPYRVLRRDAKTVEMDIKGRHPTVRVDVGVPLCLTPPLLQSWRRHWVQARLMVDALQDTPAEAVELVLSSARLGLQTAVIRVPGHCCYNHHKTVFMAVPGKPEAPGSGLRAPFAPSSTSNYNLDASAALLVSVPPPRTSL</sequence>
<gene>
    <name evidence="2" type="primary">LOC117640398</name>
</gene>
<accession>A0A6P8YFR9</accession>
<name>A0A6P8YFR9_THRPL</name>
<keyword evidence="1" id="KW-1185">Reference proteome</keyword>
<dbReference type="InterPro" id="IPR036397">
    <property type="entry name" value="RNaseH_sf"/>
</dbReference>
<dbReference type="GeneID" id="117640398"/>
<dbReference type="Proteomes" id="UP000515158">
    <property type="component" value="Unplaced"/>
</dbReference>
<dbReference type="RefSeq" id="XP_034232767.1">
    <property type="nucleotide sequence ID" value="XM_034376876.1"/>
</dbReference>
<dbReference type="InParanoid" id="A0A6P8YFR9"/>
<evidence type="ECO:0000313" key="1">
    <source>
        <dbReference type="Proteomes" id="UP000515158"/>
    </source>
</evidence>
<organism evidence="2">
    <name type="scientific">Thrips palmi</name>
    <name type="common">Melon thrips</name>
    <dbReference type="NCBI Taxonomy" id="161013"/>
    <lineage>
        <taxon>Eukaryota</taxon>
        <taxon>Metazoa</taxon>
        <taxon>Ecdysozoa</taxon>
        <taxon>Arthropoda</taxon>
        <taxon>Hexapoda</taxon>
        <taxon>Insecta</taxon>
        <taxon>Pterygota</taxon>
        <taxon>Neoptera</taxon>
        <taxon>Paraneoptera</taxon>
        <taxon>Thysanoptera</taxon>
        <taxon>Terebrantia</taxon>
        <taxon>Thripoidea</taxon>
        <taxon>Thripidae</taxon>
        <taxon>Thrips</taxon>
    </lineage>
</organism>
<dbReference type="PANTHER" id="PTHR38681">
    <property type="entry name" value="RETROVIRUS-RELATED POL POLYPROTEIN FROM TRANSPOSON 412-LIKE PROTEIN-RELATED"/>
    <property type="match status" value="1"/>
</dbReference>
<proteinExistence type="predicted"/>
<dbReference type="AlphaFoldDB" id="A0A6P8YFR9"/>
<dbReference type="KEGG" id="tpal:117640398"/>
<dbReference type="Gene3D" id="3.30.420.10">
    <property type="entry name" value="Ribonuclease H-like superfamily/Ribonuclease H"/>
    <property type="match status" value="1"/>
</dbReference>